<keyword evidence="3" id="KW-0333">Golgi apparatus</keyword>
<evidence type="ECO:0000256" key="2">
    <source>
        <dbReference type="ARBA" id="ARBA00022679"/>
    </source>
</evidence>
<name>A0A1S3HUV3_LINAN</name>
<keyword evidence="1 3" id="KW-0328">Glycosyltransferase</keyword>
<dbReference type="Proteomes" id="UP000085678">
    <property type="component" value="Unplaced"/>
</dbReference>
<keyword evidence="3" id="KW-0472">Membrane</keyword>
<sequence length="346" mass="40209">MQTKARWFQKWCSKKRVDSVLTIGISLIVAFLSGLLYVRWTVDISACQTDQIELILEEKSPDEPAYLYMPGKGRHGNLMFEYAAAFCIAKTQNRTLIVSPKFNAFLGKAFHLSALEPQNFENLDTSKFVNLNQKPRCCSYDHRLATLPRADITLHGLFHSWLYFEPCKDDIKQEFTFNSSLLRQVDKYLESATSKRGWKTPNKDLVYIGLHVRRGDRGQVLPVHALPHGDANADLGFFQEAMRFYDEEFKDKKVIYVVVSDNFQWPLSMIDHPKAIIVRHRPEEFHMALLSRCNHSIMSVGSIGWWTSWLAGGRVVYYNGWPNPYSNVSHMYRLNQYYYPRWIGMS</sequence>
<evidence type="ECO:0000256" key="1">
    <source>
        <dbReference type="ARBA" id="ARBA00022676"/>
    </source>
</evidence>
<dbReference type="CDD" id="cd11301">
    <property type="entry name" value="Fut1_Fut2_like"/>
    <property type="match status" value="1"/>
</dbReference>
<dbReference type="EC" id="2.4.1.-" evidence="3"/>
<accession>A0A1S3HUV3</accession>
<keyword evidence="3" id="KW-0325">Glycoprotein</keyword>
<dbReference type="GeneID" id="106158416"/>
<keyword evidence="3" id="KW-0812">Transmembrane</keyword>
<organism evidence="4 5">
    <name type="scientific">Lingula anatina</name>
    <name type="common">Brachiopod</name>
    <name type="synonym">Lingula unguis</name>
    <dbReference type="NCBI Taxonomy" id="7574"/>
    <lineage>
        <taxon>Eukaryota</taxon>
        <taxon>Metazoa</taxon>
        <taxon>Spiralia</taxon>
        <taxon>Lophotrochozoa</taxon>
        <taxon>Brachiopoda</taxon>
        <taxon>Linguliformea</taxon>
        <taxon>Lingulata</taxon>
        <taxon>Lingulida</taxon>
        <taxon>Linguloidea</taxon>
        <taxon>Lingulidae</taxon>
        <taxon>Lingula</taxon>
    </lineage>
</organism>
<gene>
    <name evidence="5" type="primary">LOC106158416</name>
</gene>
<dbReference type="InterPro" id="IPR002516">
    <property type="entry name" value="Glyco_trans_11"/>
</dbReference>
<evidence type="ECO:0000313" key="5">
    <source>
        <dbReference type="RefSeq" id="XP_013389822.1"/>
    </source>
</evidence>
<dbReference type="STRING" id="7574.A0A1S3HUV3"/>
<comment type="pathway">
    <text evidence="3">Protein modification; protein glycosylation.</text>
</comment>
<comment type="similarity">
    <text evidence="3">Belongs to the glycosyltransferase 11 family.</text>
</comment>
<dbReference type="AlphaFoldDB" id="A0A1S3HUV3"/>
<dbReference type="RefSeq" id="XP_013389822.1">
    <property type="nucleotide sequence ID" value="XM_013534368.1"/>
</dbReference>
<proteinExistence type="inferred from homology"/>
<keyword evidence="3" id="KW-0735">Signal-anchor</keyword>
<dbReference type="GO" id="GO:0005975">
    <property type="term" value="P:carbohydrate metabolic process"/>
    <property type="evidence" value="ECO:0007669"/>
    <property type="project" value="InterPro"/>
</dbReference>
<dbReference type="InParanoid" id="A0A1S3HUV3"/>
<comment type="subcellular location">
    <subcellularLocation>
        <location evidence="3">Golgi apparatus</location>
        <location evidence="3">Golgi stack membrane</location>
        <topology evidence="3">Single-pass type II membrane protein</topology>
    </subcellularLocation>
</comment>
<keyword evidence="4" id="KW-1185">Reference proteome</keyword>
<dbReference type="Pfam" id="PF01531">
    <property type="entry name" value="Glyco_transf_11"/>
    <property type="match status" value="1"/>
</dbReference>
<feature type="transmembrane region" description="Helical" evidence="3">
    <location>
        <begin position="20"/>
        <end position="40"/>
    </location>
</feature>
<keyword evidence="2 3" id="KW-0808">Transferase</keyword>
<dbReference type="GO" id="GO:0032580">
    <property type="term" value="C:Golgi cisterna membrane"/>
    <property type="evidence" value="ECO:0007669"/>
    <property type="project" value="UniProtKB-SubCell"/>
</dbReference>
<dbReference type="PANTHER" id="PTHR11927:SF9">
    <property type="entry name" value="L-FUCOSYLTRANSFERASE"/>
    <property type="match status" value="1"/>
</dbReference>
<dbReference type="GO" id="GO:0008107">
    <property type="term" value="F:galactoside 2-alpha-L-fucosyltransferase activity"/>
    <property type="evidence" value="ECO:0007669"/>
    <property type="project" value="InterPro"/>
</dbReference>
<dbReference type="OrthoDB" id="3226at2759"/>
<dbReference type="UniPathway" id="UPA00378"/>
<reference evidence="5" key="1">
    <citation type="submission" date="2025-08" db="UniProtKB">
        <authorList>
            <consortium name="RefSeq"/>
        </authorList>
    </citation>
    <scope>IDENTIFICATION</scope>
    <source>
        <tissue evidence="5">Gonads</tissue>
    </source>
</reference>
<evidence type="ECO:0000256" key="3">
    <source>
        <dbReference type="RuleBase" id="RU363129"/>
    </source>
</evidence>
<keyword evidence="3" id="KW-1133">Transmembrane helix</keyword>
<protein>
    <recommendedName>
        <fullName evidence="3">L-Fucosyltransferase</fullName>
        <ecNumber evidence="3">2.4.1.-</ecNumber>
    </recommendedName>
</protein>
<dbReference type="PANTHER" id="PTHR11927">
    <property type="entry name" value="GALACTOSIDE 2-L-FUCOSYLTRANSFERASE"/>
    <property type="match status" value="1"/>
</dbReference>
<evidence type="ECO:0000313" key="4">
    <source>
        <dbReference type="Proteomes" id="UP000085678"/>
    </source>
</evidence>
<dbReference type="KEGG" id="lak:106158416"/>